<feature type="transmembrane region" description="Helical" evidence="3">
    <location>
        <begin position="83"/>
        <end position="101"/>
    </location>
</feature>
<dbReference type="OrthoDB" id="543030at2759"/>
<evidence type="ECO:0000313" key="5">
    <source>
        <dbReference type="Proteomes" id="UP000075714"/>
    </source>
</evidence>
<comment type="caution">
    <text evidence="4">The sequence shown here is derived from an EMBL/GenBank/DDBJ whole genome shotgun (WGS) entry which is preliminary data.</text>
</comment>
<feature type="coiled-coil region" evidence="1">
    <location>
        <begin position="50"/>
        <end position="84"/>
    </location>
</feature>
<proteinExistence type="predicted"/>
<keyword evidence="3" id="KW-1133">Transmembrane helix</keyword>
<evidence type="ECO:0000256" key="3">
    <source>
        <dbReference type="SAM" id="Phobius"/>
    </source>
</evidence>
<accession>A0A150GLX1</accession>
<keyword evidence="3" id="KW-0472">Membrane</keyword>
<organism evidence="4 5">
    <name type="scientific">Gonium pectorale</name>
    <name type="common">Green alga</name>
    <dbReference type="NCBI Taxonomy" id="33097"/>
    <lineage>
        <taxon>Eukaryota</taxon>
        <taxon>Viridiplantae</taxon>
        <taxon>Chlorophyta</taxon>
        <taxon>core chlorophytes</taxon>
        <taxon>Chlorophyceae</taxon>
        <taxon>CS clade</taxon>
        <taxon>Chlamydomonadales</taxon>
        <taxon>Volvocaceae</taxon>
        <taxon>Gonium</taxon>
    </lineage>
</organism>
<keyword evidence="3" id="KW-0812">Transmembrane</keyword>
<evidence type="ECO:0000256" key="1">
    <source>
        <dbReference type="SAM" id="Coils"/>
    </source>
</evidence>
<evidence type="ECO:0000313" key="4">
    <source>
        <dbReference type="EMBL" id="KXZ50797.1"/>
    </source>
</evidence>
<dbReference type="AlphaFoldDB" id="A0A150GLX1"/>
<feature type="region of interest" description="Disordered" evidence="2">
    <location>
        <begin position="110"/>
        <end position="143"/>
    </location>
</feature>
<feature type="compositionally biased region" description="Low complexity" evidence="2">
    <location>
        <begin position="123"/>
        <end position="143"/>
    </location>
</feature>
<name>A0A150GLX1_GONPE</name>
<gene>
    <name evidence="4" type="ORF">GPECTOR_15g483</name>
</gene>
<reference evidence="5" key="1">
    <citation type="journal article" date="2016" name="Nat. Commun.">
        <title>The Gonium pectorale genome demonstrates co-option of cell cycle regulation during the evolution of multicellularity.</title>
        <authorList>
            <person name="Hanschen E.R."/>
            <person name="Marriage T.N."/>
            <person name="Ferris P.J."/>
            <person name="Hamaji T."/>
            <person name="Toyoda A."/>
            <person name="Fujiyama A."/>
            <person name="Neme R."/>
            <person name="Noguchi H."/>
            <person name="Minakuchi Y."/>
            <person name="Suzuki M."/>
            <person name="Kawai-Toyooka H."/>
            <person name="Smith D.R."/>
            <person name="Sparks H."/>
            <person name="Anderson J."/>
            <person name="Bakaric R."/>
            <person name="Luria V."/>
            <person name="Karger A."/>
            <person name="Kirschner M.W."/>
            <person name="Durand P.M."/>
            <person name="Michod R.E."/>
            <person name="Nozaki H."/>
            <person name="Olson B.J."/>
        </authorList>
    </citation>
    <scope>NUCLEOTIDE SEQUENCE [LARGE SCALE GENOMIC DNA]</scope>
    <source>
        <strain evidence="5">NIES-2863</strain>
    </source>
</reference>
<keyword evidence="1" id="KW-0175">Coiled coil</keyword>
<feature type="region of interest" description="Disordered" evidence="2">
    <location>
        <begin position="1"/>
        <end position="30"/>
    </location>
</feature>
<keyword evidence="5" id="KW-1185">Reference proteome</keyword>
<dbReference type="Proteomes" id="UP000075714">
    <property type="component" value="Unassembled WGS sequence"/>
</dbReference>
<dbReference type="EMBL" id="LSYV01000016">
    <property type="protein sequence ID" value="KXZ50797.1"/>
    <property type="molecule type" value="Genomic_DNA"/>
</dbReference>
<sequence length="143" mass="15323">MNFGGPKPEAMMPPPAGPQEGAPRPNAAPPPCPRCELVKSQCTKTVINYQKSHRKKMEALRSEIKSSRQQVARLQRQLRVYKVTSWAVPGGALIAAAGWLLSRVLRGRRERQGAAGVTAGQPEAAGSLEAQEQQEQGAAGATQ</sequence>
<protein>
    <submittedName>
        <fullName evidence="4">Uncharacterized protein</fullName>
    </submittedName>
</protein>
<evidence type="ECO:0000256" key="2">
    <source>
        <dbReference type="SAM" id="MobiDB-lite"/>
    </source>
</evidence>